<proteinExistence type="inferred from homology"/>
<evidence type="ECO:0000313" key="11">
    <source>
        <dbReference type="EMBL" id="KPL83996.1"/>
    </source>
</evidence>
<feature type="transmembrane region" description="Helical" evidence="9">
    <location>
        <begin position="246"/>
        <end position="268"/>
    </location>
</feature>
<protein>
    <recommendedName>
        <fullName evidence="9">Transport permease protein</fullName>
    </recommendedName>
</protein>
<comment type="caution">
    <text evidence="11">The sequence shown here is derived from an EMBL/GenBank/DDBJ whole genome shotgun (WGS) entry which is preliminary data.</text>
</comment>
<feature type="transmembrane region" description="Helical" evidence="9">
    <location>
        <begin position="123"/>
        <end position="151"/>
    </location>
</feature>
<evidence type="ECO:0000256" key="9">
    <source>
        <dbReference type="RuleBase" id="RU361157"/>
    </source>
</evidence>
<dbReference type="PATRIC" id="fig|869279.4.peg.406"/>
<reference evidence="11 12" key="1">
    <citation type="submission" date="2015-07" db="EMBL/GenBank/DDBJ databases">
        <title>Whole genome sequence of Thermanaerothrix daxensis DSM 23592.</title>
        <authorList>
            <person name="Hemp J."/>
            <person name="Ward L.M."/>
            <person name="Pace L.A."/>
            <person name="Fischer W.W."/>
        </authorList>
    </citation>
    <scope>NUCLEOTIDE SEQUENCE [LARGE SCALE GENOMIC DNA]</scope>
    <source>
        <strain evidence="11 12">GNS-1</strain>
    </source>
</reference>
<evidence type="ECO:0000256" key="8">
    <source>
        <dbReference type="ARBA" id="ARBA00023136"/>
    </source>
</evidence>
<accession>A0A0P6Y3L2</accession>
<evidence type="ECO:0000256" key="4">
    <source>
        <dbReference type="ARBA" id="ARBA00022475"/>
    </source>
</evidence>
<comment type="subcellular location">
    <subcellularLocation>
        <location evidence="1">Cell inner membrane</location>
        <topology evidence="1">Multi-pass membrane protein</topology>
    </subcellularLocation>
    <subcellularLocation>
        <location evidence="9">Cell membrane</location>
        <topology evidence="9">Multi-pass membrane protein</topology>
    </subcellularLocation>
</comment>
<evidence type="ECO:0000256" key="5">
    <source>
        <dbReference type="ARBA" id="ARBA00022519"/>
    </source>
</evidence>
<organism evidence="11 12">
    <name type="scientific">Thermanaerothrix daxensis</name>
    <dbReference type="NCBI Taxonomy" id="869279"/>
    <lineage>
        <taxon>Bacteria</taxon>
        <taxon>Bacillati</taxon>
        <taxon>Chloroflexota</taxon>
        <taxon>Anaerolineae</taxon>
        <taxon>Anaerolineales</taxon>
        <taxon>Anaerolineaceae</taxon>
        <taxon>Thermanaerothrix</taxon>
    </lineage>
</organism>
<keyword evidence="5" id="KW-0997">Cell inner membrane</keyword>
<evidence type="ECO:0000256" key="3">
    <source>
        <dbReference type="ARBA" id="ARBA00022448"/>
    </source>
</evidence>
<dbReference type="GO" id="GO:0140359">
    <property type="term" value="F:ABC-type transporter activity"/>
    <property type="evidence" value="ECO:0007669"/>
    <property type="project" value="InterPro"/>
</dbReference>
<feature type="transmembrane region" description="Helical" evidence="9">
    <location>
        <begin position="157"/>
        <end position="180"/>
    </location>
</feature>
<feature type="transmembrane region" description="Helical" evidence="9">
    <location>
        <begin position="85"/>
        <end position="102"/>
    </location>
</feature>
<dbReference type="PANTHER" id="PTHR30413:SF8">
    <property type="entry name" value="TRANSPORT PERMEASE PROTEIN"/>
    <property type="match status" value="1"/>
</dbReference>
<feature type="transmembrane region" description="Helical" evidence="9">
    <location>
        <begin position="192"/>
        <end position="211"/>
    </location>
</feature>
<sequence length="279" mass="31630">MALREQTAVTIIRPSRGWAALDLRDLWLYRELVYFLTWRDLKVRYKQTLLGAAWAILQPFLTMVVFTIFFGNFAKVSSEGLPYPVFSYTALLPWGLFAKALNDASRSLVGNSHMLTKIYFPRLILPLASVLSGVVDFGIAFLFLLGMMAYYGIYPTWGILILPVLLLLALVTALGVGLWLSALNVLYRDVGYALPFLTQLWMFVSPIIYSINTVPEQWRLLYALNPMTGVVQGFRWALLGSQTEQLGLILAISSGMALFILISGLFYFRRMERLFADRV</sequence>
<feature type="domain" description="ABC transmembrane type-2" evidence="10">
    <location>
        <begin position="50"/>
        <end position="271"/>
    </location>
</feature>
<dbReference type="InterPro" id="IPR047817">
    <property type="entry name" value="ABC2_TM_bact-type"/>
</dbReference>
<feature type="transmembrane region" description="Helical" evidence="9">
    <location>
        <begin position="49"/>
        <end position="73"/>
    </location>
</feature>
<comment type="similarity">
    <text evidence="2 9">Belongs to the ABC-2 integral membrane protein family.</text>
</comment>
<name>A0A0P6Y3L2_9CHLR</name>
<keyword evidence="8 9" id="KW-0472">Membrane</keyword>
<keyword evidence="12" id="KW-1185">Reference proteome</keyword>
<keyword evidence="7 9" id="KW-1133">Transmembrane helix</keyword>
<keyword evidence="3 9" id="KW-0813">Transport</keyword>
<dbReference type="GO" id="GO:0015920">
    <property type="term" value="P:lipopolysaccharide transport"/>
    <property type="evidence" value="ECO:0007669"/>
    <property type="project" value="TreeGrafter"/>
</dbReference>
<dbReference type="GO" id="GO:0005886">
    <property type="term" value="C:plasma membrane"/>
    <property type="evidence" value="ECO:0007669"/>
    <property type="project" value="UniProtKB-SubCell"/>
</dbReference>
<dbReference type="RefSeq" id="WP_054520430.1">
    <property type="nucleotide sequence ID" value="NZ_LGKO01000002.1"/>
</dbReference>
<dbReference type="AlphaFoldDB" id="A0A0P6Y3L2"/>
<dbReference type="Pfam" id="PF01061">
    <property type="entry name" value="ABC2_membrane"/>
    <property type="match status" value="1"/>
</dbReference>
<evidence type="ECO:0000256" key="7">
    <source>
        <dbReference type="ARBA" id="ARBA00022989"/>
    </source>
</evidence>
<evidence type="ECO:0000256" key="1">
    <source>
        <dbReference type="ARBA" id="ARBA00004429"/>
    </source>
</evidence>
<dbReference type="PROSITE" id="PS51012">
    <property type="entry name" value="ABC_TM2"/>
    <property type="match status" value="1"/>
</dbReference>
<keyword evidence="6 9" id="KW-0812">Transmembrane</keyword>
<dbReference type="Proteomes" id="UP000050544">
    <property type="component" value="Unassembled WGS sequence"/>
</dbReference>
<dbReference type="PANTHER" id="PTHR30413">
    <property type="entry name" value="INNER MEMBRANE TRANSPORT PERMEASE"/>
    <property type="match status" value="1"/>
</dbReference>
<evidence type="ECO:0000313" key="12">
    <source>
        <dbReference type="Proteomes" id="UP000050544"/>
    </source>
</evidence>
<evidence type="ECO:0000259" key="10">
    <source>
        <dbReference type="PROSITE" id="PS51012"/>
    </source>
</evidence>
<gene>
    <name evidence="11" type="ORF">SE15_02045</name>
</gene>
<dbReference type="OrthoDB" id="9786910at2"/>
<dbReference type="EMBL" id="LGKO01000002">
    <property type="protein sequence ID" value="KPL83996.1"/>
    <property type="molecule type" value="Genomic_DNA"/>
</dbReference>
<evidence type="ECO:0000256" key="6">
    <source>
        <dbReference type="ARBA" id="ARBA00022692"/>
    </source>
</evidence>
<dbReference type="InterPro" id="IPR013525">
    <property type="entry name" value="ABC2_TM"/>
</dbReference>
<evidence type="ECO:0000256" key="2">
    <source>
        <dbReference type="ARBA" id="ARBA00007783"/>
    </source>
</evidence>
<dbReference type="STRING" id="869279.SE15_02045"/>
<keyword evidence="4 9" id="KW-1003">Cell membrane</keyword>